<dbReference type="AlphaFoldDB" id="A0A1I3B072"/>
<accession>A0A1I3B072</accession>
<evidence type="ECO:0000313" key="1">
    <source>
        <dbReference type="EMBL" id="SFH55319.1"/>
    </source>
</evidence>
<keyword evidence="2" id="KW-1185">Reference proteome</keyword>
<reference evidence="2" key="1">
    <citation type="submission" date="2016-10" db="EMBL/GenBank/DDBJ databases">
        <authorList>
            <person name="Varghese N."/>
            <person name="Submissions S."/>
        </authorList>
    </citation>
    <scope>NUCLEOTIDE SEQUENCE [LARGE SCALE GENOMIC DNA]</scope>
    <source>
        <strain evidence="2">Z-7934</strain>
    </source>
</reference>
<dbReference type="EMBL" id="FOQA01000001">
    <property type="protein sequence ID" value="SFH55319.1"/>
    <property type="molecule type" value="Genomic_DNA"/>
</dbReference>
<dbReference type="Proteomes" id="UP000199287">
    <property type="component" value="Unassembled WGS sequence"/>
</dbReference>
<dbReference type="STRING" id="69895.SAMN05192551_101485"/>
<organism evidence="1 2">
    <name type="scientific">Tindallia magadiensis</name>
    <dbReference type="NCBI Taxonomy" id="69895"/>
    <lineage>
        <taxon>Bacteria</taxon>
        <taxon>Bacillati</taxon>
        <taxon>Bacillota</taxon>
        <taxon>Clostridia</taxon>
        <taxon>Peptostreptococcales</taxon>
        <taxon>Tindalliaceae</taxon>
        <taxon>Tindallia</taxon>
    </lineage>
</organism>
<evidence type="ECO:0000313" key="2">
    <source>
        <dbReference type="Proteomes" id="UP000199287"/>
    </source>
</evidence>
<name>A0A1I3B072_9FIRM</name>
<proteinExistence type="predicted"/>
<sequence length="73" mass="9061">MERRNRERIKERIHEISSKITEDEAEKLLDLFDEETKKTAKRSIYSLEIQYMLDEWMEEEFPDQKDDEDRTIH</sequence>
<dbReference type="OrthoDB" id="9894657at2"/>
<gene>
    <name evidence="1" type="ORF">SAMN05192551_101485</name>
</gene>
<dbReference type="RefSeq" id="WP_093369274.1">
    <property type="nucleotide sequence ID" value="NZ_FOQA01000001.1"/>
</dbReference>
<protein>
    <submittedName>
        <fullName evidence="1">Uncharacterized protein</fullName>
    </submittedName>
</protein>